<dbReference type="EMBL" id="JAVDYC010000001">
    <property type="protein sequence ID" value="MDR7323407.1"/>
    <property type="molecule type" value="Genomic_DNA"/>
</dbReference>
<sequence length="88" mass="9366">MADLLELLLIVLGIFTLIAIIASLLVLAVAFLVDLAIESGRRRKARRAAAQGDVFAEDLIRADLAALDACATADDLIRLLDSSGDKQC</sequence>
<dbReference type="AlphaFoldDB" id="A0AAE3ZP71"/>
<name>A0AAE3ZP71_9ACTN</name>
<keyword evidence="3" id="KW-1185">Reference proteome</keyword>
<reference evidence="2 3" key="1">
    <citation type="submission" date="2023-07" db="EMBL/GenBank/DDBJ databases">
        <title>Sequencing the genomes of 1000 actinobacteria strains.</title>
        <authorList>
            <person name="Klenk H.-P."/>
        </authorList>
    </citation>
    <scope>NUCLEOTIDE SEQUENCE [LARGE SCALE GENOMIC DNA]</scope>
    <source>
        <strain evidence="2 3">DSM 44711</strain>
    </source>
</reference>
<accession>A0AAE3ZP71</accession>
<keyword evidence="1" id="KW-0812">Transmembrane</keyword>
<dbReference type="RefSeq" id="WP_310415237.1">
    <property type="nucleotide sequence ID" value="NZ_JAVDYC010000001.1"/>
</dbReference>
<dbReference type="Proteomes" id="UP001183629">
    <property type="component" value="Unassembled WGS sequence"/>
</dbReference>
<organism evidence="2 3">
    <name type="scientific">Catenuloplanes niger</name>
    <dbReference type="NCBI Taxonomy" id="587534"/>
    <lineage>
        <taxon>Bacteria</taxon>
        <taxon>Bacillati</taxon>
        <taxon>Actinomycetota</taxon>
        <taxon>Actinomycetes</taxon>
        <taxon>Micromonosporales</taxon>
        <taxon>Micromonosporaceae</taxon>
        <taxon>Catenuloplanes</taxon>
    </lineage>
</organism>
<proteinExistence type="predicted"/>
<keyword evidence="1" id="KW-1133">Transmembrane helix</keyword>
<evidence type="ECO:0000313" key="3">
    <source>
        <dbReference type="Proteomes" id="UP001183629"/>
    </source>
</evidence>
<protein>
    <submittedName>
        <fullName evidence="2">Type II secretory pathway component PulJ</fullName>
    </submittedName>
</protein>
<feature type="transmembrane region" description="Helical" evidence="1">
    <location>
        <begin position="6"/>
        <end position="37"/>
    </location>
</feature>
<evidence type="ECO:0000256" key="1">
    <source>
        <dbReference type="SAM" id="Phobius"/>
    </source>
</evidence>
<keyword evidence="1" id="KW-0472">Membrane</keyword>
<comment type="caution">
    <text evidence="2">The sequence shown here is derived from an EMBL/GenBank/DDBJ whole genome shotgun (WGS) entry which is preliminary data.</text>
</comment>
<gene>
    <name evidence="2" type="ORF">J2S44_003657</name>
</gene>
<evidence type="ECO:0000313" key="2">
    <source>
        <dbReference type="EMBL" id="MDR7323407.1"/>
    </source>
</evidence>